<protein>
    <submittedName>
        <fullName evidence="1">Phage gp6-like head-tail connector protein</fullName>
    </submittedName>
</protein>
<dbReference type="EMBL" id="VHQG01000002">
    <property type="protein sequence ID" value="TPW75894.1"/>
    <property type="molecule type" value="Genomic_DNA"/>
</dbReference>
<evidence type="ECO:0000313" key="2">
    <source>
        <dbReference type="Proteomes" id="UP000316252"/>
    </source>
</evidence>
<name>A0A506XSZ2_9MICO</name>
<comment type="caution">
    <text evidence="1">The sequence shown here is derived from an EMBL/GenBank/DDBJ whole genome shotgun (WGS) entry which is preliminary data.</text>
</comment>
<dbReference type="RefSeq" id="WP_141163252.1">
    <property type="nucleotide sequence ID" value="NZ_VHQG01000002.1"/>
</dbReference>
<evidence type="ECO:0000313" key="1">
    <source>
        <dbReference type="EMBL" id="TPW75894.1"/>
    </source>
</evidence>
<sequence length="192" mass="20662">MAFPLPDEFHDQMVTAATVTVGGTVPAEQSFDTETGEVVATLASPFAAAGLVRVSVTVTAGGGHVSRELEPIVVESALLDGWLTLETARRLWPDAPDEDEALHVLLAAARNACVAWLGGRAYVTGEGGDEVPVTPSSDWRQAQLMQARAIWQAGRVNRDGGELGLDTIQLFPLNRDIRNLLIPKTRVPRWGR</sequence>
<organism evidence="1 2">
    <name type="scientific">Schumannella soli</name>
    <dbReference type="NCBI Taxonomy" id="2590779"/>
    <lineage>
        <taxon>Bacteria</taxon>
        <taxon>Bacillati</taxon>
        <taxon>Actinomycetota</taxon>
        <taxon>Actinomycetes</taxon>
        <taxon>Micrococcales</taxon>
        <taxon>Microbacteriaceae</taxon>
        <taxon>Schumannella</taxon>
    </lineage>
</organism>
<keyword evidence="2" id="KW-1185">Reference proteome</keyword>
<dbReference type="Proteomes" id="UP000316252">
    <property type="component" value="Unassembled WGS sequence"/>
</dbReference>
<accession>A0A506XSZ2</accession>
<dbReference type="OrthoDB" id="5147644at2"/>
<dbReference type="AlphaFoldDB" id="A0A506XSZ2"/>
<proteinExistence type="predicted"/>
<gene>
    <name evidence="1" type="ORF">FJ657_08585</name>
</gene>
<reference evidence="1 2" key="1">
    <citation type="submission" date="2019-06" db="EMBL/GenBank/DDBJ databases">
        <authorList>
            <person name="Li F."/>
        </authorList>
    </citation>
    <scope>NUCLEOTIDE SEQUENCE [LARGE SCALE GENOMIC DNA]</scope>
    <source>
        <strain evidence="1 2">10F1D-1</strain>
    </source>
</reference>